<dbReference type="Pfam" id="PF04043">
    <property type="entry name" value="PMEI"/>
    <property type="match status" value="1"/>
</dbReference>
<dbReference type="SUPFAM" id="SSF101148">
    <property type="entry name" value="Plant invertase/pectin methylesterase inhibitor"/>
    <property type="match status" value="1"/>
</dbReference>
<gene>
    <name evidence="6" type="ORF">SAY86_014687</name>
</gene>
<dbReference type="PANTHER" id="PTHR36710:SF18">
    <property type="entry name" value="PECTINESTERASE INHIBITOR 5-RELATED"/>
    <property type="match status" value="1"/>
</dbReference>
<evidence type="ECO:0000256" key="1">
    <source>
        <dbReference type="ARBA" id="ARBA00022729"/>
    </source>
</evidence>
<evidence type="ECO:0000313" key="7">
    <source>
        <dbReference type="Proteomes" id="UP001346149"/>
    </source>
</evidence>
<keyword evidence="2" id="KW-1015">Disulfide bond</keyword>
<dbReference type="SMART" id="SM00856">
    <property type="entry name" value="PMEI"/>
    <property type="match status" value="1"/>
</dbReference>
<dbReference type="InterPro" id="IPR006501">
    <property type="entry name" value="Pectinesterase_inhib_dom"/>
</dbReference>
<evidence type="ECO:0000259" key="5">
    <source>
        <dbReference type="SMART" id="SM00856"/>
    </source>
</evidence>
<feature type="signal peptide" evidence="4">
    <location>
        <begin position="1"/>
        <end position="22"/>
    </location>
</feature>
<dbReference type="GO" id="GO:0004857">
    <property type="term" value="F:enzyme inhibitor activity"/>
    <property type="evidence" value="ECO:0007669"/>
    <property type="project" value="InterPro"/>
</dbReference>
<name>A0AAN7QG51_TRANT</name>
<feature type="chain" id="PRO_5042878022" description="Pectinesterase inhibitor domain-containing protein" evidence="4">
    <location>
        <begin position="23"/>
        <end position="187"/>
    </location>
</feature>
<accession>A0AAN7QG51</accession>
<dbReference type="InterPro" id="IPR035513">
    <property type="entry name" value="Invertase/methylesterase_inhib"/>
</dbReference>
<dbReference type="CDD" id="cd15796">
    <property type="entry name" value="CIF_like"/>
    <property type="match status" value="1"/>
</dbReference>
<dbReference type="AlphaFoldDB" id="A0AAN7QG51"/>
<dbReference type="Proteomes" id="UP001346149">
    <property type="component" value="Unassembled WGS sequence"/>
</dbReference>
<sequence>MKISLNILLSLIFLFPLPLLSPLLPSSSTPNDNAIVSLIDQTCKRTPYEDLCISSLTSNPNRSRAAGVKELAGMVLDSVLLNATDTLAFTRLLIDRTIDPEVERPLDYCAELYIPVVKFTVPQGRDAFYRGQYKFAEYCLTDAARQADACEKMLPGSAVSPMGDRNRIFQQLCSVAVAIIDILSKDQ</sequence>
<reference evidence="6 7" key="1">
    <citation type="journal article" date="2023" name="Hortic Res">
        <title>Pangenome of water caltrop reveals structural variations and asymmetric subgenome divergence after allopolyploidization.</title>
        <authorList>
            <person name="Zhang X."/>
            <person name="Chen Y."/>
            <person name="Wang L."/>
            <person name="Yuan Y."/>
            <person name="Fang M."/>
            <person name="Shi L."/>
            <person name="Lu R."/>
            <person name="Comes H.P."/>
            <person name="Ma Y."/>
            <person name="Chen Y."/>
            <person name="Huang G."/>
            <person name="Zhou Y."/>
            <person name="Zheng Z."/>
            <person name="Qiu Y."/>
        </authorList>
    </citation>
    <scope>NUCLEOTIDE SEQUENCE [LARGE SCALE GENOMIC DNA]</scope>
    <source>
        <strain evidence="6">F231</strain>
    </source>
</reference>
<evidence type="ECO:0000313" key="6">
    <source>
        <dbReference type="EMBL" id="KAK4766936.1"/>
    </source>
</evidence>
<dbReference type="InterPro" id="IPR052421">
    <property type="entry name" value="PCW_Enzyme_Inhibitor"/>
</dbReference>
<comment type="caution">
    <text evidence="6">The sequence shown here is derived from an EMBL/GenBank/DDBJ whole genome shotgun (WGS) entry which is preliminary data.</text>
</comment>
<dbReference type="NCBIfam" id="TIGR01614">
    <property type="entry name" value="PME_inhib"/>
    <property type="match status" value="1"/>
</dbReference>
<dbReference type="EMBL" id="JAXQNO010000022">
    <property type="protein sequence ID" value="KAK4766936.1"/>
    <property type="molecule type" value="Genomic_DNA"/>
</dbReference>
<dbReference type="InterPro" id="IPR034087">
    <property type="entry name" value="C/VIF1"/>
</dbReference>
<keyword evidence="1 4" id="KW-0732">Signal</keyword>
<evidence type="ECO:0000256" key="2">
    <source>
        <dbReference type="ARBA" id="ARBA00023157"/>
    </source>
</evidence>
<feature type="domain" description="Pectinesterase inhibitor" evidence="5">
    <location>
        <begin position="34"/>
        <end position="179"/>
    </location>
</feature>
<proteinExistence type="inferred from homology"/>
<comment type="similarity">
    <text evidence="3">Belongs to the PMEI family.</text>
</comment>
<protein>
    <recommendedName>
        <fullName evidence="5">Pectinesterase inhibitor domain-containing protein</fullName>
    </recommendedName>
</protein>
<keyword evidence="7" id="KW-1185">Reference proteome</keyword>
<dbReference type="PANTHER" id="PTHR36710">
    <property type="entry name" value="PECTINESTERASE INHIBITOR-LIKE"/>
    <property type="match status" value="1"/>
</dbReference>
<dbReference type="FunFam" id="1.20.140.40:FF:000009">
    <property type="entry name" value="Invertase/pectin methylesterase inhibitor family protein"/>
    <property type="match status" value="1"/>
</dbReference>
<evidence type="ECO:0000256" key="3">
    <source>
        <dbReference type="ARBA" id="ARBA00038471"/>
    </source>
</evidence>
<organism evidence="6 7">
    <name type="scientific">Trapa natans</name>
    <name type="common">Water chestnut</name>
    <dbReference type="NCBI Taxonomy" id="22666"/>
    <lineage>
        <taxon>Eukaryota</taxon>
        <taxon>Viridiplantae</taxon>
        <taxon>Streptophyta</taxon>
        <taxon>Embryophyta</taxon>
        <taxon>Tracheophyta</taxon>
        <taxon>Spermatophyta</taxon>
        <taxon>Magnoliopsida</taxon>
        <taxon>eudicotyledons</taxon>
        <taxon>Gunneridae</taxon>
        <taxon>Pentapetalae</taxon>
        <taxon>rosids</taxon>
        <taxon>malvids</taxon>
        <taxon>Myrtales</taxon>
        <taxon>Lythraceae</taxon>
        <taxon>Trapa</taxon>
    </lineage>
</organism>
<evidence type="ECO:0000256" key="4">
    <source>
        <dbReference type="SAM" id="SignalP"/>
    </source>
</evidence>
<dbReference type="Gene3D" id="1.20.140.40">
    <property type="entry name" value="Invertase/pectin methylesterase inhibitor family protein"/>
    <property type="match status" value="1"/>
</dbReference>